<evidence type="ECO:0000313" key="15">
    <source>
        <dbReference type="Proteomes" id="UP000285305"/>
    </source>
</evidence>
<reference evidence="9 10" key="1">
    <citation type="submission" date="2018-08" db="EMBL/GenBank/DDBJ databases">
        <title>A genome reference for cultivated species of the human gut microbiota.</title>
        <authorList>
            <person name="Zou Y."/>
            <person name="Xue W."/>
            <person name="Luo G."/>
        </authorList>
    </citation>
    <scope>NUCLEOTIDE SEQUENCE [LARGE SCALE GENOMIC DNA]</scope>
    <source>
        <strain evidence="5 13">AF05-4</strain>
        <strain evidence="4 14">AF12-7</strain>
        <strain evidence="3 11">AF25-6</strain>
        <strain evidence="8 12">AF35-20</strain>
        <strain evidence="7 10">AM25-16</strain>
        <strain evidence="6 15">AM36-9BH</strain>
        <strain evidence="2 9">TF03-6</strain>
    </source>
</reference>
<dbReference type="SUPFAM" id="SSF53474">
    <property type="entry name" value="alpha/beta-Hydrolases"/>
    <property type="match status" value="1"/>
</dbReference>
<dbReference type="Proteomes" id="UP000284777">
    <property type="component" value="Unassembled WGS sequence"/>
</dbReference>
<evidence type="ECO:0000313" key="10">
    <source>
        <dbReference type="Proteomes" id="UP000283762"/>
    </source>
</evidence>
<sequence length="272" mass="30634">MKNKLYLFVFLLQVLALSVHAARVDTVFVKSPSMNREVKVVYILPDKAVAGNPQACPVIYLLHGYGGNARTWMGVKPELPRIADEKGVIFACPDGKNSWYWDSPRNSAYRYETFISSELVKYTDEHYATIPKKSARAISGLSMGGHGALWNAIRHSDIFGAAGSMSGGVDIRPFPDNWEMKKQLGELAANEAVWDSHTVINQVDKLKNGDLALIVDCGESDFFLDVNRNLHKRLLECKIDHDFITRPGGHTGTYWNNSIDYHILFFCKFFSR</sequence>
<gene>
    <name evidence="7" type="ORF">DW668_10235</name>
    <name evidence="6" type="ORF">DW853_08330</name>
    <name evidence="5" type="ORF">DWV41_15130</name>
    <name evidence="4" type="ORF">DWV77_17170</name>
    <name evidence="3" type="ORF">DWY58_05725</name>
    <name evidence="8" type="ORF">DWZ78_15395</name>
    <name evidence="2" type="ORF">DXC34_01845</name>
</gene>
<dbReference type="EMBL" id="QSBD01000032">
    <property type="protein sequence ID" value="RGW93956.1"/>
    <property type="molecule type" value="Genomic_DNA"/>
</dbReference>
<organism evidence="2 9">
    <name type="scientific">Bacteroides stercoris</name>
    <dbReference type="NCBI Taxonomy" id="46506"/>
    <lineage>
        <taxon>Bacteria</taxon>
        <taxon>Pseudomonadati</taxon>
        <taxon>Bacteroidota</taxon>
        <taxon>Bacteroidia</taxon>
        <taxon>Bacteroidales</taxon>
        <taxon>Bacteroidaceae</taxon>
        <taxon>Bacteroides</taxon>
    </lineage>
</organism>
<protein>
    <submittedName>
        <fullName evidence="2">Esterase family protein</fullName>
    </submittedName>
</protein>
<dbReference type="Pfam" id="PF00756">
    <property type="entry name" value="Esterase"/>
    <property type="match status" value="1"/>
</dbReference>
<evidence type="ECO:0000313" key="6">
    <source>
        <dbReference type="EMBL" id="RHC29735.1"/>
    </source>
</evidence>
<dbReference type="RefSeq" id="WP_040315727.1">
    <property type="nucleotide sequence ID" value="NZ_BAABYC010000001.1"/>
</dbReference>
<evidence type="ECO:0000313" key="11">
    <source>
        <dbReference type="Proteomes" id="UP000284161"/>
    </source>
</evidence>
<dbReference type="EMBL" id="QSAF01000034">
    <property type="protein sequence ID" value="RGW31317.1"/>
    <property type="molecule type" value="Genomic_DNA"/>
</dbReference>
<name>A0A3E4UTC1_BACSE</name>
<evidence type="ECO:0000313" key="2">
    <source>
        <dbReference type="EMBL" id="RGM15837.1"/>
    </source>
</evidence>
<evidence type="ECO:0000313" key="8">
    <source>
        <dbReference type="EMBL" id="RHM15773.1"/>
    </source>
</evidence>
<dbReference type="InterPro" id="IPR029058">
    <property type="entry name" value="AB_hydrolase_fold"/>
</dbReference>
<dbReference type="InterPro" id="IPR050583">
    <property type="entry name" value="Mycobacterial_A85_antigen"/>
</dbReference>
<dbReference type="Gene3D" id="3.40.50.1820">
    <property type="entry name" value="alpha/beta hydrolase"/>
    <property type="match status" value="1"/>
</dbReference>
<evidence type="ECO:0000313" key="3">
    <source>
        <dbReference type="EMBL" id="RGR28764.1"/>
    </source>
</evidence>
<dbReference type="Proteomes" id="UP000284161">
    <property type="component" value="Unassembled WGS sequence"/>
</dbReference>
<proteinExistence type="predicted"/>
<feature type="chain" id="PRO_5036337903" evidence="1">
    <location>
        <begin position="22"/>
        <end position="272"/>
    </location>
</feature>
<dbReference type="EMBL" id="QSSV01000002">
    <property type="protein sequence ID" value="RGM15837.1"/>
    <property type="molecule type" value="Genomic_DNA"/>
</dbReference>
<evidence type="ECO:0000313" key="12">
    <source>
        <dbReference type="Proteomes" id="UP000284604"/>
    </source>
</evidence>
<accession>A0A3E4UTC1</accession>
<evidence type="ECO:0000313" key="7">
    <source>
        <dbReference type="EMBL" id="RHF75346.1"/>
    </source>
</evidence>
<dbReference type="EMBL" id="QSHQ01000013">
    <property type="protein sequence ID" value="RHC29735.1"/>
    <property type="molecule type" value="Genomic_DNA"/>
</dbReference>
<dbReference type="InterPro" id="IPR000801">
    <property type="entry name" value="Esterase-like"/>
</dbReference>
<evidence type="ECO:0000256" key="1">
    <source>
        <dbReference type="SAM" id="SignalP"/>
    </source>
</evidence>
<evidence type="ECO:0000313" key="13">
    <source>
        <dbReference type="Proteomes" id="UP000284777"/>
    </source>
</evidence>
<dbReference type="PANTHER" id="PTHR48098:SF1">
    <property type="entry name" value="DIACYLGLYCEROL ACYLTRANSFERASE_MYCOLYLTRANSFERASE AG85A"/>
    <property type="match status" value="1"/>
</dbReference>
<keyword evidence="1" id="KW-0732">Signal</keyword>
<dbReference type="GO" id="GO:0016747">
    <property type="term" value="F:acyltransferase activity, transferring groups other than amino-acyl groups"/>
    <property type="evidence" value="ECO:0007669"/>
    <property type="project" value="TreeGrafter"/>
</dbReference>
<dbReference type="PANTHER" id="PTHR48098">
    <property type="entry name" value="ENTEROCHELIN ESTERASE-RELATED"/>
    <property type="match status" value="1"/>
</dbReference>
<dbReference type="Proteomes" id="UP000285305">
    <property type="component" value="Unassembled WGS sequence"/>
</dbReference>
<evidence type="ECO:0000313" key="5">
    <source>
        <dbReference type="EMBL" id="RGW93956.1"/>
    </source>
</evidence>
<dbReference type="Proteomes" id="UP000283762">
    <property type="component" value="Unassembled WGS sequence"/>
</dbReference>
<dbReference type="Proteomes" id="UP000284604">
    <property type="component" value="Unassembled WGS sequence"/>
</dbReference>
<dbReference type="Proteomes" id="UP000261223">
    <property type="component" value="Unassembled WGS sequence"/>
</dbReference>
<evidence type="ECO:0000313" key="9">
    <source>
        <dbReference type="Proteomes" id="UP000261223"/>
    </source>
</evidence>
<dbReference type="EMBL" id="QRHJ01000026">
    <property type="protein sequence ID" value="RHF75346.1"/>
    <property type="molecule type" value="Genomic_DNA"/>
</dbReference>
<dbReference type="Proteomes" id="UP000285150">
    <property type="component" value="Unassembled WGS sequence"/>
</dbReference>
<evidence type="ECO:0000313" key="4">
    <source>
        <dbReference type="EMBL" id="RGW31317.1"/>
    </source>
</evidence>
<dbReference type="GeneID" id="31797083"/>
<dbReference type="EMBL" id="QRUB01000003">
    <property type="protein sequence ID" value="RGR28764.1"/>
    <property type="molecule type" value="Genomic_DNA"/>
</dbReference>
<dbReference type="AlphaFoldDB" id="A0A3E4UTC1"/>
<feature type="signal peptide" evidence="1">
    <location>
        <begin position="1"/>
        <end position="21"/>
    </location>
</feature>
<dbReference type="EMBL" id="QRPN01000025">
    <property type="protein sequence ID" value="RHM15773.1"/>
    <property type="molecule type" value="Genomic_DNA"/>
</dbReference>
<comment type="caution">
    <text evidence="2">The sequence shown here is derived from an EMBL/GenBank/DDBJ whole genome shotgun (WGS) entry which is preliminary data.</text>
</comment>
<evidence type="ECO:0000313" key="14">
    <source>
        <dbReference type="Proteomes" id="UP000285150"/>
    </source>
</evidence>